<proteinExistence type="predicted"/>
<dbReference type="EMBL" id="JACSIT010000139">
    <property type="protein sequence ID" value="MBC6995617.1"/>
    <property type="molecule type" value="Genomic_DNA"/>
</dbReference>
<feature type="signal peptide" evidence="1">
    <location>
        <begin position="1"/>
        <end position="26"/>
    </location>
</feature>
<accession>A0A923PRV6</accession>
<evidence type="ECO:0000313" key="2">
    <source>
        <dbReference type="EMBL" id="MBC6995617.1"/>
    </source>
</evidence>
<gene>
    <name evidence="2" type="ORF">H9S92_15725</name>
</gene>
<feature type="chain" id="PRO_5037526361" evidence="1">
    <location>
        <begin position="27"/>
        <end position="151"/>
    </location>
</feature>
<dbReference type="AlphaFoldDB" id="A0A923PRV6"/>
<keyword evidence="1" id="KW-0732">Signal</keyword>
<dbReference type="PROSITE" id="PS51257">
    <property type="entry name" value="PROKAR_LIPOPROTEIN"/>
    <property type="match status" value="1"/>
</dbReference>
<evidence type="ECO:0000256" key="1">
    <source>
        <dbReference type="SAM" id="SignalP"/>
    </source>
</evidence>
<dbReference type="RefSeq" id="WP_187467645.1">
    <property type="nucleotide sequence ID" value="NZ_JACSIT010000139.1"/>
</dbReference>
<comment type="caution">
    <text evidence="2">The sequence shown here is derived from an EMBL/GenBank/DDBJ whole genome shotgun (WGS) entry which is preliminary data.</text>
</comment>
<sequence>MSNHVHKHYFSLIALFVLLSSGCPFGQEPDEFFFDCFVVNESNSSVKVLLHLRGNLPPYDSVFIAPGEMSSIGRYFATGWSSYDCDARKIQFIFENGKGYVCTLRPDNTTNDSALCFLGAKDPFVAPQLPNEGFGSITTITQEDFENAFEL</sequence>
<keyword evidence="3" id="KW-1185">Reference proteome</keyword>
<reference evidence="2" key="1">
    <citation type="submission" date="2020-08" db="EMBL/GenBank/DDBJ databases">
        <title>Lewinella bacteria from marine environments.</title>
        <authorList>
            <person name="Zhong Y."/>
        </authorList>
    </citation>
    <scope>NUCLEOTIDE SEQUENCE</scope>
    <source>
        <strain evidence="2">KCTC 42187</strain>
    </source>
</reference>
<protein>
    <submittedName>
        <fullName evidence="2">Uncharacterized protein</fullName>
    </submittedName>
</protein>
<dbReference type="Proteomes" id="UP000650081">
    <property type="component" value="Unassembled WGS sequence"/>
</dbReference>
<evidence type="ECO:0000313" key="3">
    <source>
        <dbReference type="Proteomes" id="UP000650081"/>
    </source>
</evidence>
<organism evidence="2 3">
    <name type="scientific">Neolewinella lacunae</name>
    <dbReference type="NCBI Taxonomy" id="1517758"/>
    <lineage>
        <taxon>Bacteria</taxon>
        <taxon>Pseudomonadati</taxon>
        <taxon>Bacteroidota</taxon>
        <taxon>Saprospiria</taxon>
        <taxon>Saprospirales</taxon>
        <taxon>Lewinellaceae</taxon>
        <taxon>Neolewinella</taxon>
    </lineage>
</organism>
<name>A0A923PRV6_9BACT</name>